<proteinExistence type="inferred from homology"/>
<dbReference type="STRING" id="1499966.U14_00756"/>
<feature type="transmembrane region" description="Helical" evidence="8">
    <location>
        <begin position="20"/>
        <end position="46"/>
    </location>
</feature>
<keyword evidence="12" id="KW-1185">Reference proteome</keyword>
<sequence>MSYELFVSLRYLQAKRKQAFISLISIISIGGVAIGVAALIIVLAVMTGFRNDIRDKILGTMAHILLQKPGLTLTEANSIIPQLQQIPQIASLLPYVNGQVLLSSQENVAGVQMMGVDSSDPANIAHLAAHIKEGSADGLGERQRNDEDPSGPMRDGIILGIEVARLLGVFTGDEVTVVLPMGRILPTGPVPKLKKMRVIGIISTDFYDYDAGFAYISLTAAQRFFGVGDEISGIEVRLKDVYQTAPIADALKKQFPSPFSVQDWTGMNKSLFSAINLEKLAMFLILTLIVLVAAFNIISMLVMMVIEKQSDIAILKCLGATSPSIMKVFMLEGLIIGVFGTAIGTALGLIVSWAGDAYKLIPLQGGSYYLDHLPFTSTFSDVMVTIVSAIVICFLSTIYPARQASKLDPVVVFRYE</sequence>
<evidence type="ECO:0000256" key="4">
    <source>
        <dbReference type="ARBA" id="ARBA00022475"/>
    </source>
</evidence>
<keyword evidence="5 8" id="KW-0812">Transmembrane</keyword>
<dbReference type="AlphaFoldDB" id="A0A0S6VQM6"/>
<evidence type="ECO:0000256" key="3">
    <source>
        <dbReference type="ARBA" id="ARBA00022448"/>
    </source>
</evidence>
<accession>A0A0S6VQM6</accession>
<dbReference type="PANTHER" id="PTHR30489">
    <property type="entry name" value="LIPOPROTEIN-RELEASING SYSTEM TRANSMEMBRANE PROTEIN LOLE"/>
    <property type="match status" value="1"/>
</dbReference>
<evidence type="ECO:0000256" key="1">
    <source>
        <dbReference type="ARBA" id="ARBA00004651"/>
    </source>
</evidence>
<dbReference type="PANTHER" id="PTHR30489:SF0">
    <property type="entry name" value="LIPOPROTEIN-RELEASING SYSTEM TRANSMEMBRANE PROTEIN LOLE"/>
    <property type="match status" value="1"/>
</dbReference>
<gene>
    <name evidence="11" type="ORF">U14_00756</name>
</gene>
<evidence type="ECO:0000256" key="6">
    <source>
        <dbReference type="ARBA" id="ARBA00022989"/>
    </source>
</evidence>
<comment type="subcellular location">
    <subcellularLocation>
        <location evidence="1">Cell membrane</location>
        <topology evidence="1">Multi-pass membrane protein</topology>
    </subcellularLocation>
</comment>
<dbReference type="Pfam" id="PF12704">
    <property type="entry name" value="MacB_PCD"/>
    <property type="match status" value="1"/>
</dbReference>
<feature type="transmembrane region" description="Helical" evidence="8">
    <location>
        <begin position="280"/>
        <end position="306"/>
    </location>
</feature>
<dbReference type="EMBL" id="DF820455">
    <property type="protein sequence ID" value="GAK49533.1"/>
    <property type="molecule type" value="Genomic_DNA"/>
</dbReference>
<keyword evidence="4" id="KW-1003">Cell membrane</keyword>
<comment type="similarity">
    <text evidence="2">Belongs to the ABC-4 integral membrane protein family. LolC/E subfamily.</text>
</comment>
<keyword evidence="3" id="KW-0813">Transport</keyword>
<protein>
    <submittedName>
        <fullName evidence="11">Lipoprotein releasing system, transmembrane protein, LolC/E family</fullName>
    </submittedName>
</protein>
<keyword evidence="7 8" id="KW-0472">Membrane</keyword>
<dbReference type="InterPro" id="IPR051447">
    <property type="entry name" value="Lipoprotein-release_system"/>
</dbReference>
<evidence type="ECO:0000313" key="12">
    <source>
        <dbReference type="Proteomes" id="UP000030700"/>
    </source>
</evidence>
<dbReference type="GO" id="GO:0044874">
    <property type="term" value="P:lipoprotein localization to outer membrane"/>
    <property type="evidence" value="ECO:0007669"/>
    <property type="project" value="TreeGrafter"/>
</dbReference>
<dbReference type="Pfam" id="PF02687">
    <property type="entry name" value="FtsX"/>
    <property type="match status" value="1"/>
</dbReference>
<dbReference type="HOGENOM" id="CLU_000604_8_1_0"/>
<name>A0A0S6VQM6_9BACT</name>
<reference evidence="11" key="1">
    <citation type="journal article" date="2015" name="PeerJ">
        <title>First genomic representation of candidate bacterial phylum KSB3 points to enhanced environmental sensing as a trigger of wastewater bulking.</title>
        <authorList>
            <person name="Sekiguchi Y."/>
            <person name="Ohashi A."/>
            <person name="Parks D.H."/>
            <person name="Yamauchi T."/>
            <person name="Tyson G.W."/>
            <person name="Hugenholtz P."/>
        </authorList>
    </citation>
    <scope>NUCLEOTIDE SEQUENCE [LARGE SCALE GENOMIC DNA]</scope>
</reference>
<dbReference type="InterPro" id="IPR011925">
    <property type="entry name" value="LolCE_TM"/>
</dbReference>
<dbReference type="NCBIfam" id="TIGR02212">
    <property type="entry name" value="lolCE"/>
    <property type="match status" value="1"/>
</dbReference>
<feature type="transmembrane region" description="Helical" evidence="8">
    <location>
        <begin position="334"/>
        <end position="355"/>
    </location>
</feature>
<dbReference type="Proteomes" id="UP000030700">
    <property type="component" value="Unassembled WGS sequence"/>
</dbReference>
<evidence type="ECO:0000256" key="7">
    <source>
        <dbReference type="ARBA" id="ARBA00023136"/>
    </source>
</evidence>
<keyword evidence="6 8" id="KW-1133">Transmembrane helix</keyword>
<organism evidence="11">
    <name type="scientific">Candidatus Moduliflexus flocculans</name>
    <dbReference type="NCBI Taxonomy" id="1499966"/>
    <lineage>
        <taxon>Bacteria</taxon>
        <taxon>Candidatus Moduliflexota</taxon>
        <taxon>Candidatus Moduliflexia</taxon>
        <taxon>Candidatus Moduliflexales</taxon>
        <taxon>Candidatus Moduliflexaceae</taxon>
    </lineage>
</organism>
<dbReference type="InterPro" id="IPR003838">
    <property type="entry name" value="ABC3_permease_C"/>
</dbReference>
<feature type="transmembrane region" description="Helical" evidence="8">
    <location>
        <begin position="375"/>
        <end position="399"/>
    </location>
</feature>
<evidence type="ECO:0000256" key="8">
    <source>
        <dbReference type="SAM" id="Phobius"/>
    </source>
</evidence>
<evidence type="ECO:0000256" key="2">
    <source>
        <dbReference type="ARBA" id="ARBA00005236"/>
    </source>
</evidence>
<evidence type="ECO:0000313" key="11">
    <source>
        <dbReference type="EMBL" id="GAK49533.1"/>
    </source>
</evidence>
<dbReference type="GO" id="GO:0098797">
    <property type="term" value="C:plasma membrane protein complex"/>
    <property type="evidence" value="ECO:0007669"/>
    <property type="project" value="TreeGrafter"/>
</dbReference>
<dbReference type="GO" id="GO:0042953">
    <property type="term" value="P:lipoprotein transport"/>
    <property type="evidence" value="ECO:0007669"/>
    <property type="project" value="InterPro"/>
</dbReference>
<evidence type="ECO:0000259" key="9">
    <source>
        <dbReference type="Pfam" id="PF02687"/>
    </source>
</evidence>
<evidence type="ECO:0000259" key="10">
    <source>
        <dbReference type="Pfam" id="PF12704"/>
    </source>
</evidence>
<feature type="domain" description="ABC3 transporter permease C-terminal" evidence="9">
    <location>
        <begin position="284"/>
        <end position="409"/>
    </location>
</feature>
<dbReference type="InterPro" id="IPR025857">
    <property type="entry name" value="MacB_PCD"/>
</dbReference>
<feature type="domain" description="MacB-like periplasmic core" evidence="10">
    <location>
        <begin position="25"/>
        <end position="253"/>
    </location>
</feature>
<evidence type="ECO:0000256" key="5">
    <source>
        <dbReference type="ARBA" id="ARBA00022692"/>
    </source>
</evidence>
<keyword evidence="11" id="KW-0449">Lipoprotein</keyword>